<dbReference type="InterPro" id="IPR029063">
    <property type="entry name" value="SAM-dependent_MTases_sf"/>
</dbReference>
<keyword evidence="2" id="KW-0489">Methyltransferase</keyword>
<dbReference type="Pfam" id="PF08241">
    <property type="entry name" value="Methyltransf_11"/>
    <property type="match status" value="1"/>
</dbReference>
<evidence type="ECO:0000259" key="1">
    <source>
        <dbReference type="Pfam" id="PF08241"/>
    </source>
</evidence>
<reference evidence="2 3" key="1">
    <citation type="submission" date="2018-07" db="EMBL/GenBank/DDBJ databases">
        <title>Genomic Encyclopedia of Type Strains, Phase III (KMG-III): the genomes of soil and plant-associated and newly described type strains.</title>
        <authorList>
            <person name="Whitman W."/>
        </authorList>
    </citation>
    <scope>NUCLEOTIDE SEQUENCE [LARGE SCALE GENOMIC DNA]</scope>
    <source>
        <strain evidence="2 3">CECT 8488</strain>
    </source>
</reference>
<dbReference type="PANTHER" id="PTHR43861">
    <property type="entry name" value="TRANS-ACONITATE 2-METHYLTRANSFERASE-RELATED"/>
    <property type="match status" value="1"/>
</dbReference>
<dbReference type="CDD" id="cd02440">
    <property type="entry name" value="AdoMet_MTases"/>
    <property type="match status" value="1"/>
</dbReference>
<protein>
    <submittedName>
        <fullName evidence="2">Trans-aconitate methyltransferase</fullName>
    </submittedName>
</protein>
<dbReference type="InterPro" id="IPR013216">
    <property type="entry name" value="Methyltransf_11"/>
</dbReference>
<evidence type="ECO:0000313" key="2">
    <source>
        <dbReference type="EMBL" id="RED49952.1"/>
    </source>
</evidence>
<dbReference type="RefSeq" id="WP_115937181.1">
    <property type="nucleotide sequence ID" value="NZ_QRDW01000005.1"/>
</dbReference>
<dbReference type="Gene3D" id="3.40.50.150">
    <property type="entry name" value="Vaccinia Virus protein VP39"/>
    <property type="match status" value="1"/>
</dbReference>
<organism evidence="2 3">
    <name type="scientific">Aestuariispira insulae</name>
    <dbReference type="NCBI Taxonomy" id="1461337"/>
    <lineage>
        <taxon>Bacteria</taxon>
        <taxon>Pseudomonadati</taxon>
        <taxon>Pseudomonadota</taxon>
        <taxon>Alphaproteobacteria</taxon>
        <taxon>Rhodospirillales</taxon>
        <taxon>Kiloniellaceae</taxon>
        <taxon>Aestuariispira</taxon>
    </lineage>
</organism>
<keyword evidence="2" id="KW-0808">Transferase</keyword>
<proteinExistence type="predicted"/>
<dbReference type="SUPFAM" id="SSF53335">
    <property type="entry name" value="S-adenosyl-L-methionine-dependent methyltransferases"/>
    <property type="match status" value="1"/>
</dbReference>
<gene>
    <name evidence="2" type="ORF">DFP90_105325</name>
</gene>
<feature type="domain" description="Methyltransferase type 11" evidence="1">
    <location>
        <begin position="43"/>
        <end position="130"/>
    </location>
</feature>
<dbReference type="GO" id="GO:0032259">
    <property type="term" value="P:methylation"/>
    <property type="evidence" value="ECO:0007669"/>
    <property type="project" value="UniProtKB-KW"/>
</dbReference>
<dbReference type="Proteomes" id="UP000256845">
    <property type="component" value="Unassembled WGS sequence"/>
</dbReference>
<accession>A0A3D9HKB2</accession>
<evidence type="ECO:0000313" key="3">
    <source>
        <dbReference type="Proteomes" id="UP000256845"/>
    </source>
</evidence>
<dbReference type="AlphaFoldDB" id="A0A3D9HKB2"/>
<dbReference type="OrthoDB" id="9777638at2"/>
<name>A0A3D9HKB2_9PROT</name>
<dbReference type="EMBL" id="QRDW01000005">
    <property type="protein sequence ID" value="RED49952.1"/>
    <property type="molecule type" value="Genomic_DNA"/>
</dbReference>
<dbReference type="GO" id="GO:0008757">
    <property type="term" value="F:S-adenosylmethionine-dependent methyltransferase activity"/>
    <property type="evidence" value="ECO:0007669"/>
    <property type="project" value="InterPro"/>
</dbReference>
<sequence length="257" mass="28071">MTGSKDHPQAWHPDSYQKNAGFVAALGVPVLDLLAPQAHEDILDLGCGDGVLTEALVRRCRSVTGIDASPEQIEGARSKGLDAHVMDGQAIQLNGKYDAVFSNAALHWMVDADAVIHGVRGVLKPGGRFVGEFGGHGNVHHIRTALERALDDRGFNGASFNPWFFPSVEEYEARLKSAGFLVDTIQLIDRPTELPGDVTGWLATFAESYLDALPAGERDDYIADVRAMLEPVLKRPDGQWFADYVRLRFAAHLPEEV</sequence>
<comment type="caution">
    <text evidence="2">The sequence shown here is derived from an EMBL/GenBank/DDBJ whole genome shotgun (WGS) entry which is preliminary data.</text>
</comment>
<dbReference type="PANTHER" id="PTHR43861:SF1">
    <property type="entry name" value="TRANS-ACONITATE 2-METHYLTRANSFERASE"/>
    <property type="match status" value="1"/>
</dbReference>
<keyword evidence="3" id="KW-1185">Reference proteome</keyword>